<dbReference type="SUPFAM" id="SSF57850">
    <property type="entry name" value="RING/U-box"/>
    <property type="match status" value="1"/>
</dbReference>
<accession>A0AAV7JAP7</accession>
<dbReference type="PANTHER" id="PTHR46569">
    <property type="entry name" value="E3 UBIQUITIN-PROTEIN LIGASE TRAIP"/>
    <property type="match status" value="1"/>
</dbReference>
<dbReference type="InterPro" id="IPR052639">
    <property type="entry name" value="TRAIP_ubiq-protein_ligase"/>
</dbReference>
<organism evidence="6 7">
    <name type="scientific">Oopsacas minuta</name>
    <dbReference type="NCBI Taxonomy" id="111878"/>
    <lineage>
        <taxon>Eukaryota</taxon>
        <taxon>Metazoa</taxon>
        <taxon>Porifera</taxon>
        <taxon>Hexactinellida</taxon>
        <taxon>Hexasterophora</taxon>
        <taxon>Lyssacinosida</taxon>
        <taxon>Leucopsacidae</taxon>
        <taxon>Oopsacas</taxon>
    </lineage>
</organism>
<dbReference type="InterPro" id="IPR013083">
    <property type="entry name" value="Znf_RING/FYVE/PHD"/>
</dbReference>
<evidence type="ECO:0000313" key="6">
    <source>
        <dbReference type="EMBL" id="KAI6645775.1"/>
    </source>
</evidence>
<keyword evidence="2" id="KW-0862">Zinc</keyword>
<dbReference type="Proteomes" id="UP001165289">
    <property type="component" value="Unassembled WGS sequence"/>
</dbReference>
<feature type="coiled-coil region" evidence="4">
    <location>
        <begin position="210"/>
        <end position="258"/>
    </location>
</feature>
<protein>
    <submittedName>
        <fullName evidence="6">TRAF-interacting protein-like</fullName>
    </submittedName>
</protein>
<keyword evidence="1 3" id="KW-0863">Zinc-finger</keyword>
<dbReference type="PANTHER" id="PTHR46569:SF1">
    <property type="entry name" value="E3 UBIQUITIN-PROTEIN LIGASE RFWD3-RELATED"/>
    <property type="match status" value="1"/>
</dbReference>
<dbReference type="Gene3D" id="3.30.40.10">
    <property type="entry name" value="Zinc/RING finger domain, C3HC4 (zinc finger)"/>
    <property type="match status" value="1"/>
</dbReference>
<dbReference type="SMART" id="SM00184">
    <property type="entry name" value="RING"/>
    <property type="match status" value="1"/>
</dbReference>
<dbReference type="GO" id="GO:0005634">
    <property type="term" value="C:nucleus"/>
    <property type="evidence" value="ECO:0007669"/>
    <property type="project" value="TreeGrafter"/>
</dbReference>
<evidence type="ECO:0000256" key="1">
    <source>
        <dbReference type="ARBA" id="ARBA00022771"/>
    </source>
</evidence>
<name>A0AAV7JAP7_9METZ</name>
<dbReference type="InterPro" id="IPR001841">
    <property type="entry name" value="Znf_RING"/>
</dbReference>
<dbReference type="Pfam" id="PF13639">
    <property type="entry name" value="zf-RING_2"/>
    <property type="match status" value="1"/>
</dbReference>
<gene>
    <name evidence="6" type="ORF">LOD99_13038</name>
</gene>
<comment type="caution">
    <text evidence="6">The sequence shown here is derived from an EMBL/GenBank/DDBJ whole genome shotgun (WGS) entry which is preliminary data.</text>
</comment>
<proteinExistence type="predicted"/>
<dbReference type="GO" id="GO:0090734">
    <property type="term" value="C:site of DNA damage"/>
    <property type="evidence" value="ECO:0007669"/>
    <property type="project" value="TreeGrafter"/>
</dbReference>
<dbReference type="GO" id="GO:0031297">
    <property type="term" value="P:replication fork processing"/>
    <property type="evidence" value="ECO:0007669"/>
    <property type="project" value="TreeGrafter"/>
</dbReference>
<evidence type="ECO:0000259" key="5">
    <source>
        <dbReference type="PROSITE" id="PS50089"/>
    </source>
</evidence>
<evidence type="ECO:0000313" key="7">
    <source>
        <dbReference type="Proteomes" id="UP001165289"/>
    </source>
</evidence>
<feature type="domain" description="RING-type" evidence="5">
    <location>
        <begin position="5"/>
        <end position="44"/>
    </location>
</feature>
<evidence type="ECO:0000256" key="3">
    <source>
        <dbReference type="PROSITE-ProRule" id="PRU00175"/>
    </source>
</evidence>
<evidence type="ECO:0000256" key="2">
    <source>
        <dbReference type="ARBA" id="ARBA00022833"/>
    </source>
</evidence>
<dbReference type="GO" id="GO:0016567">
    <property type="term" value="P:protein ubiquitination"/>
    <property type="evidence" value="ECO:0007669"/>
    <property type="project" value="TreeGrafter"/>
</dbReference>
<keyword evidence="1 3" id="KW-0479">Metal-binding</keyword>
<sequence length="397" mass="45487">MNLICLICTDDIKSDCSAPRCGHIFHSECLKHWLQLNKTCPQCRAKCSKVADVIKLYLNSEGELGAGYEEAGPAIDTECSPRKLRSRISEYEHNLSEKEADLAILREELYHCKDENESLRCSRTKFEKKYHEEHKIVSQLNRELKSVYSQFDKITDEHDQTAKRCHELENSAKVYKLIQSVIDNGKTDIEFLVASYGDGPIAVRSIAQSLFHLKKNYDELKELNQTIRNEKEKAIKEMREIEKKYSQKAQDIVKANSKILQYSTEYFNLKSKHLKLKQSIQCPEKATISSSPSQDCKSKAKRPKVFAEDNPDPLSNPFSEILNSNVVTLSISSPEKKSSQFNTIHKGALPINLRPSYKKFSLTKTTPFDNVTKRKLSQNKKASTLNPSIFCFEKTNY</sequence>
<keyword evidence="7" id="KW-1185">Reference proteome</keyword>
<reference evidence="6 7" key="1">
    <citation type="journal article" date="2023" name="BMC Biol.">
        <title>The compact genome of the sponge Oopsacas minuta (Hexactinellida) is lacking key metazoan core genes.</title>
        <authorList>
            <person name="Santini S."/>
            <person name="Schenkelaars Q."/>
            <person name="Jourda C."/>
            <person name="Duchesne M."/>
            <person name="Belahbib H."/>
            <person name="Rocher C."/>
            <person name="Selva M."/>
            <person name="Riesgo A."/>
            <person name="Vervoort M."/>
            <person name="Leys S.P."/>
            <person name="Kodjabachian L."/>
            <person name="Le Bivic A."/>
            <person name="Borchiellini C."/>
            <person name="Claverie J.M."/>
            <person name="Renard E."/>
        </authorList>
    </citation>
    <scope>NUCLEOTIDE SEQUENCE [LARGE SCALE GENOMIC DNA]</scope>
    <source>
        <strain evidence="6">SPO-2</strain>
    </source>
</reference>
<evidence type="ECO:0000256" key="4">
    <source>
        <dbReference type="SAM" id="Coils"/>
    </source>
</evidence>
<dbReference type="GO" id="GO:0061630">
    <property type="term" value="F:ubiquitin protein ligase activity"/>
    <property type="evidence" value="ECO:0007669"/>
    <property type="project" value="TreeGrafter"/>
</dbReference>
<dbReference type="PROSITE" id="PS50089">
    <property type="entry name" value="ZF_RING_2"/>
    <property type="match status" value="1"/>
</dbReference>
<dbReference type="GO" id="GO:0008270">
    <property type="term" value="F:zinc ion binding"/>
    <property type="evidence" value="ECO:0007669"/>
    <property type="project" value="UniProtKB-KW"/>
</dbReference>
<keyword evidence="4" id="KW-0175">Coiled coil</keyword>
<dbReference type="EMBL" id="JAKMXF010000365">
    <property type="protein sequence ID" value="KAI6645775.1"/>
    <property type="molecule type" value="Genomic_DNA"/>
</dbReference>
<dbReference type="AlphaFoldDB" id="A0AAV7JAP7"/>